<evidence type="ECO:0000259" key="10">
    <source>
        <dbReference type="Pfam" id="PF07715"/>
    </source>
</evidence>
<keyword evidence="5 7" id="KW-0472">Membrane</keyword>
<evidence type="ECO:0000256" key="1">
    <source>
        <dbReference type="ARBA" id="ARBA00004571"/>
    </source>
</evidence>
<feature type="signal peptide" evidence="9">
    <location>
        <begin position="1"/>
        <end position="27"/>
    </location>
</feature>
<organism evidence="11 12">
    <name type="scientific">Chitinophaga agrisoli</name>
    <dbReference type="NCBI Taxonomy" id="2607653"/>
    <lineage>
        <taxon>Bacteria</taxon>
        <taxon>Pseudomonadati</taxon>
        <taxon>Bacteroidota</taxon>
        <taxon>Chitinophagia</taxon>
        <taxon>Chitinophagales</taxon>
        <taxon>Chitinophagaceae</taxon>
        <taxon>Chitinophaga</taxon>
    </lineage>
</organism>
<dbReference type="InterPro" id="IPR008969">
    <property type="entry name" value="CarboxyPept-like_regulatory"/>
</dbReference>
<dbReference type="NCBIfam" id="TIGR04057">
    <property type="entry name" value="SusC_RagA_signa"/>
    <property type="match status" value="1"/>
</dbReference>
<comment type="caution">
    <text evidence="11">The sequence shown here is derived from an EMBL/GenBank/DDBJ whole genome shotgun (WGS) entry which is preliminary data.</text>
</comment>
<evidence type="ECO:0000256" key="5">
    <source>
        <dbReference type="ARBA" id="ARBA00023136"/>
    </source>
</evidence>
<dbReference type="PROSITE" id="PS52016">
    <property type="entry name" value="TONB_DEPENDENT_REC_3"/>
    <property type="match status" value="1"/>
</dbReference>
<evidence type="ECO:0000313" key="11">
    <source>
        <dbReference type="EMBL" id="KAA2245386.1"/>
    </source>
</evidence>
<gene>
    <name evidence="11" type="ORF">F0L74_05340</name>
</gene>
<dbReference type="Gene3D" id="2.40.170.20">
    <property type="entry name" value="TonB-dependent receptor, beta-barrel domain"/>
    <property type="match status" value="1"/>
</dbReference>
<feature type="domain" description="TonB-dependent receptor plug" evidence="10">
    <location>
        <begin position="123"/>
        <end position="221"/>
    </location>
</feature>
<name>A0A5B2W4A2_9BACT</name>
<reference evidence="11 12" key="2">
    <citation type="submission" date="2019-09" db="EMBL/GenBank/DDBJ databases">
        <authorList>
            <person name="Jin C."/>
        </authorList>
    </citation>
    <scope>NUCLEOTIDE SEQUENCE [LARGE SCALE GENOMIC DNA]</scope>
    <source>
        <strain evidence="11 12">BN140078</strain>
    </source>
</reference>
<dbReference type="InterPro" id="IPR023997">
    <property type="entry name" value="TonB-dep_OMP_SusC/RagA_CS"/>
</dbReference>
<dbReference type="InterPro" id="IPR036942">
    <property type="entry name" value="Beta-barrel_TonB_sf"/>
</dbReference>
<keyword evidence="12" id="KW-1185">Reference proteome</keyword>
<keyword evidence="4 7" id="KW-0812">Transmembrane</keyword>
<feature type="chain" id="PRO_5022803041" evidence="9">
    <location>
        <begin position="28"/>
        <end position="1070"/>
    </location>
</feature>
<protein>
    <submittedName>
        <fullName evidence="11">SusC/RagA family TonB-linked outer membrane protein</fullName>
    </submittedName>
</protein>
<comment type="similarity">
    <text evidence="7">Belongs to the TonB-dependent receptor family.</text>
</comment>
<dbReference type="NCBIfam" id="TIGR04056">
    <property type="entry name" value="OMP_RagA_SusC"/>
    <property type="match status" value="1"/>
</dbReference>
<sequence length="1070" mass="119401">MQNPLHNQSKWLCLCLLLLLSAATAWAQQSVSGQVVSSEDQQPVPGATIKVKGSSRGAMTDGKGQFSIMASPEDVLQITYIGFTPAEVPVKDQQNILITLHTDNRSLNEVVVTALGIKKEVKRLGYAVQEIKGDDLVKAREPNPINGLTGKVAGLTVGASAEMLGSPQVLLRGSNISLFVVDGVPISSDTWNISPDDIESYTVLKGATASALYGSRGLNGAIMITTKRGSKDKRGFSVEFNSSTMFDNGFIAIPKVQDEYGPGDHGRYAFVNGKGAGTNDADYDIWGPKFEGQLIPQYDSPIDPVTNKRIGTPWTARGKDNLARFLQTGLLSTNNIAVSAKTDKADLRFSLSHSYQNSIVPNMHLNITNFNISAGYNFSSRLRLESYLNYNRQYTPNFPDVSYGPNSLIYNIEIWGGADWNIDDMRNYWQPGQEGVQSIYAEYQRYHNPWFVVKEWLRGHYKTDVNGYMKLTYQINDHLELLGRTQVSTYDLLRTEKLPYSAHPYGREEGKGDYREDRRSLFENNTDVLLTYHNTLAGKLELRASAGANARSFKYNSSFVSTNYLNAPGWYSFANTRDPLFASNFRSDMLVLSAYGYVDMTYSKYATLSLTGRYDKLSTLPPGNNVYFYPSASLSTVVSDYVKLPEAISFLKLRGSYANVKGGLTQDTIGATPQGFYPLGYGSNYYAAYGGPTFQNSAGYNVSPVYQNHVGGFYTHTIANPTLKPFSSTAYEAGMDIRFLKNRIGLDVTWFTTKNGPRIYELQTTDATGYEKYLVNGVTTRKNGWEASLTGSPLRSSTGLNWDVMVNWATFTEKYVDFYPGVNTLNVFFKPGDRVDKLYGTAFVRTPDGQIINDPGDGRPIVNPVNQFLGYTNPDWTWAINNTFRYKQFNLSFQFDGRVGGSMINYIQQQTFRGGRNIQTVQGVMGEARYQDYKGVKSWLGQGQVISNGAAISYDNNGNVTNYKDMQFAPNGTKTFLQDYISIYYNTNEANLISKTFAKLREVVIGYNLPQNWLGRSFIRQANVSFVGRNLLYFAKNKDLDIEQYAGDQGISTLQTPTTRRYGFNVNVTF</sequence>
<evidence type="ECO:0000256" key="8">
    <source>
        <dbReference type="SAM" id="MobiDB-lite"/>
    </source>
</evidence>
<keyword evidence="2 7" id="KW-0813">Transport</keyword>
<dbReference type="Proteomes" id="UP000324611">
    <property type="component" value="Unassembled WGS sequence"/>
</dbReference>
<evidence type="ECO:0000313" key="12">
    <source>
        <dbReference type="Proteomes" id="UP000324611"/>
    </source>
</evidence>
<keyword evidence="9" id="KW-0732">Signal</keyword>
<evidence type="ECO:0000256" key="9">
    <source>
        <dbReference type="SAM" id="SignalP"/>
    </source>
</evidence>
<dbReference type="Pfam" id="PF13715">
    <property type="entry name" value="CarbopepD_reg_2"/>
    <property type="match status" value="1"/>
</dbReference>
<comment type="subcellular location">
    <subcellularLocation>
        <location evidence="1 7">Cell outer membrane</location>
        <topology evidence="1 7">Multi-pass membrane protein</topology>
    </subcellularLocation>
</comment>
<dbReference type="GO" id="GO:0009279">
    <property type="term" value="C:cell outer membrane"/>
    <property type="evidence" value="ECO:0007669"/>
    <property type="project" value="UniProtKB-SubCell"/>
</dbReference>
<dbReference type="Pfam" id="PF07715">
    <property type="entry name" value="Plug"/>
    <property type="match status" value="1"/>
</dbReference>
<evidence type="ECO:0000256" key="3">
    <source>
        <dbReference type="ARBA" id="ARBA00022452"/>
    </source>
</evidence>
<dbReference type="InterPro" id="IPR039426">
    <property type="entry name" value="TonB-dep_rcpt-like"/>
</dbReference>
<dbReference type="AlphaFoldDB" id="A0A5B2W4A2"/>
<evidence type="ECO:0000256" key="4">
    <source>
        <dbReference type="ARBA" id="ARBA00022692"/>
    </source>
</evidence>
<evidence type="ECO:0000256" key="7">
    <source>
        <dbReference type="PROSITE-ProRule" id="PRU01360"/>
    </source>
</evidence>
<keyword evidence="3 7" id="KW-1134">Transmembrane beta strand</keyword>
<dbReference type="Gene3D" id="2.170.130.10">
    <property type="entry name" value="TonB-dependent receptor, plug domain"/>
    <property type="match status" value="1"/>
</dbReference>
<dbReference type="InterPro" id="IPR037066">
    <property type="entry name" value="Plug_dom_sf"/>
</dbReference>
<evidence type="ECO:0000256" key="2">
    <source>
        <dbReference type="ARBA" id="ARBA00022448"/>
    </source>
</evidence>
<dbReference type="EMBL" id="VUOC01000001">
    <property type="protein sequence ID" value="KAA2245386.1"/>
    <property type="molecule type" value="Genomic_DNA"/>
</dbReference>
<proteinExistence type="inferred from homology"/>
<dbReference type="RefSeq" id="WP_149836775.1">
    <property type="nucleotide sequence ID" value="NZ_VUOC01000001.1"/>
</dbReference>
<keyword evidence="6 7" id="KW-0998">Cell outer membrane</keyword>
<evidence type="ECO:0000256" key="6">
    <source>
        <dbReference type="ARBA" id="ARBA00023237"/>
    </source>
</evidence>
<dbReference type="SUPFAM" id="SSF56935">
    <property type="entry name" value="Porins"/>
    <property type="match status" value="1"/>
</dbReference>
<dbReference type="Gene3D" id="2.60.40.1120">
    <property type="entry name" value="Carboxypeptidase-like, regulatory domain"/>
    <property type="match status" value="1"/>
</dbReference>
<accession>A0A5B2W4A2</accession>
<dbReference type="InterPro" id="IPR023996">
    <property type="entry name" value="TonB-dep_OMP_SusC/RagA"/>
</dbReference>
<feature type="region of interest" description="Disordered" evidence="8">
    <location>
        <begin position="37"/>
        <end position="58"/>
    </location>
</feature>
<reference evidence="11 12" key="1">
    <citation type="submission" date="2019-09" db="EMBL/GenBank/DDBJ databases">
        <title>Chitinophaga ginsengihumi sp. nov., isolated from soil of ginseng rhizosphere.</title>
        <authorList>
            <person name="Lee J."/>
        </authorList>
    </citation>
    <scope>NUCLEOTIDE SEQUENCE [LARGE SCALE GENOMIC DNA]</scope>
    <source>
        <strain evidence="11 12">BN140078</strain>
    </source>
</reference>
<dbReference type="SUPFAM" id="SSF49464">
    <property type="entry name" value="Carboxypeptidase regulatory domain-like"/>
    <property type="match status" value="1"/>
</dbReference>
<dbReference type="InterPro" id="IPR012910">
    <property type="entry name" value="Plug_dom"/>
</dbReference>